<dbReference type="InterPro" id="IPR009057">
    <property type="entry name" value="Homeodomain-like_sf"/>
</dbReference>
<dbReference type="SUPFAM" id="SSF46689">
    <property type="entry name" value="Homeodomain-like"/>
    <property type="match status" value="1"/>
</dbReference>
<evidence type="ECO:0000313" key="8">
    <source>
        <dbReference type="EMBL" id="TGY92579.1"/>
    </source>
</evidence>
<dbReference type="Pfam" id="PF17932">
    <property type="entry name" value="TetR_C_24"/>
    <property type="match status" value="1"/>
</dbReference>
<evidence type="ECO:0000313" key="9">
    <source>
        <dbReference type="Proteomes" id="UP000305451"/>
    </source>
</evidence>
<sequence>MKADPDTNETSGLGRRRGNAREESSATYQRRRREIAEAAVRVFDRLGLQGASISAVAAELGINRASIYYYISSKEELFDEVLRAVAERNRIMAAEIAASDLPPPDKLRKLIVEIMVSYGEHYPLLYIYIRENLSQVSDRRTGWSKDMRDINRTIENAFIHIIEQGYADGSLRDIGPPKVIAFGMLGVVGWTHRWFRPATAEHSAREIGETYAEMMISGMRAN</sequence>
<dbReference type="Gene3D" id="1.10.357.10">
    <property type="entry name" value="Tetracycline Repressor, domain 2"/>
    <property type="match status" value="1"/>
</dbReference>
<dbReference type="PANTHER" id="PTHR30055:SF175">
    <property type="entry name" value="HTH-TYPE TRANSCRIPTIONAL REPRESSOR KSTR2"/>
    <property type="match status" value="1"/>
</dbReference>
<feature type="region of interest" description="Disordered" evidence="6">
    <location>
        <begin position="1"/>
        <end position="29"/>
    </location>
</feature>
<keyword evidence="2" id="KW-0805">Transcription regulation</keyword>
<dbReference type="Proteomes" id="UP000305451">
    <property type="component" value="Unassembled WGS sequence"/>
</dbReference>
<reference evidence="8 9" key="1">
    <citation type="journal article" date="2013" name="Int. J. Syst. Evol. Microbiol.">
        <title>Marinicauda pacifica gen. nov., sp. nov., a prosthecate alphaproteobacterium of the family Hyphomonadaceae isolated from deep seawater.</title>
        <authorList>
            <person name="Zhang X.Y."/>
            <person name="Li G.W."/>
            <person name="Wang C.S."/>
            <person name="Zhang Y.J."/>
            <person name="Xu X.W."/>
            <person name="Li H."/>
            <person name="Liu A."/>
            <person name="Liu C."/>
            <person name="Xie B.B."/>
            <person name="Qin Q.L."/>
            <person name="Xu Z."/>
            <person name="Chen X.L."/>
            <person name="Zhou B.C."/>
            <person name="Zhang Y.Z."/>
        </authorList>
    </citation>
    <scope>NUCLEOTIDE SEQUENCE [LARGE SCALE GENOMIC DNA]</scope>
    <source>
        <strain evidence="8 9">P-1 km-3</strain>
    </source>
</reference>
<dbReference type="PROSITE" id="PS50977">
    <property type="entry name" value="HTH_TETR_2"/>
    <property type="match status" value="1"/>
</dbReference>
<comment type="caution">
    <text evidence="8">The sequence shown here is derived from an EMBL/GenBank/DDBJ whole genome shotgun (WGS) entry which is preliminary data.</text>
</comment>
<evidence type="ECO:0000256" key="2">
    <source>
        <dbReference type="ARBA" id="ARBA00023015"/>
    </source>
</evidence>
<dbReference type="EMBL" id="SRXV01000003">
    <property type="protein sequence ID" value="TGY92579.1"/>
    <property type="molecule type" value="Genomic_DNA"/>
</dbReference>
<dbReference type="PANTHER" id="PTHR30055">
    <property type="entry name" value="HTH-TYPE TRANSCRIPTIONAL REGULATOR RUTR"/>
    <property type="match status" value="1"/>
</dbReference>
<evidence type="ECO:0000256" key="6">
    <source>
        <dbReference type="SAM" id="MobiDB-lite"/>
    </source>
</evidence>
<evidence type="ECO:0000256" key="4">
    <source>
        <dbReference type="ARBA" id="ARBA00023163"/>
    </source>
</evidence>
<protein>
    <submittedName>
        <fullName evidence="8">TetR/AcrR family transcriptional regulator</fullName>
    </submittedName>
</protein>
<dbReference type="InterPro" id="IPR041490">
    <property type="entry name" value="KstR2_TetR_C"/>
</dbReference>
<keyword evidence="1" id="KW-0678">Repressor</keyword>
<dbReference type="InterPro" id="IPR036271">
    <property type="entry name" value="Tet_transcr_reg_TetR-rel_C_sf"/>
</dbReference>
<evidence type="ECO:0000256" key="5">
    <source>
        <dbReference type="PROSITE-ProRule" id="PRU00335"/>
    </source>
</evidence>
<dbReference type="GO" id="GO:0000976">
    <property type="term" value="F:transcription cis-regulatory region binding"/>
    <property type="evidence" value="ECO:0007669"/>
    <property type="project" value="TreeGrafter"/>
</dbReference>
<dbReference type="OrthoDB" id="9802802at2"/>
<feature type="domain" description="HTH tetR-type" evidence="7">
    <location>
        <begin position="29"/>
        <end position="89"/>
    </location>
</feature>
<dbReference type="GO" id="GO:0003700">
    <property type="term" value="F:DNA-binding transcription factor activity"/>
    <property type="evidence" value="ECO:0007669"/>
    <property type="project" value="TreeGrafter"/>
</dbReference>
<dbReference type="Gene3D" id="1.10.10.60">
    <property type="entry name" value="Homeodomain-like"/>
    <property type="match status" value="1"/>
</dbReference>
<feature type="DNA-binding region" description="H-T-H motif" evidence="5">
    <location>
        <begin position="52"/>
        <end position="71"/>
    </location>
</feature>
<evidence type="ECO:0000256" key="3">
    <source>
        <dbReference type="ARBA" id="ARBA00023125"/>
    </source>
</evidence>
<organism evidence="8 9">
    <name type="scientific">Marinicauda pacifica</name>
    <dbReference type="NCBI Taxonomy" id="1133559"/>
    <lineage>
        <taxon>Bacteria</taxon>
        <taxon>Pseudomonadati</taxon>
        <taxon>Pseudomonadota</taxon>
        <taxon>Alphaproteobacteria</taxon>
        <taxon>Maricaulales</taxon>
        <taxon>Maricaulaceae</taxon>
        <taxon>Marinicauda</taxon>
    </lineage>
</organism>
<keyword evidence="3 5" id="KW-0238">DNA-binding</keyword>
<evidence type="ECO:0000259" key="7">
    <source>
        <dbReference type="PROSITE" id="PS50977"/>
    </source>
</evidence>
<dbReference type="InterPro" id="IPR001647">
    <property type="entry name" value="HTH_TetR"/>
</dbReference>
<gene>
    <name evidence="8" type="ORF">E5162_12315</name>
</gene>
<dbReference type="AlphaFoldDB" id="A0A4V3RZ20"/>
<dbReference type="PRINTS" id="PR00455">
    <property type="entry name" value="HTHTETR"/>
</dbReference>
<evidence type="ECO:0000256" key="1">
    <source>
        <dbReference type="ARBA" id="ARBA00022491"/>
    </source>
</evidence>
<dbReference type="InterPro" id="IPR050109">
    <property type="entry name" value="HTH-type_TetR-like_transc_reg"/>
</dbReference>
<dbReference type="Pfam" id="PF00440">
    <property type="entry name" value="TetR_N"/>
    <property type="match status" value="1"/>
</dbReference>
<accession>A0A4V3RZ20</accession>
<keyword evidence="9" id="KW-1185">Reference proteome</keyword>
<keyword evidence="4" id="KW-0804">Transcription</keyword>
<proteinExistence type="predicted"/>
<dbReference type="SUPFAM" id="SSF48498">
    <property type="entry name" value="Tetracyclin repressor-like, C-terminal domain"/>
    <property type="match status" value="1"/>
</dbReference>
<name>A0A4V3RZ20_9PROT</name>